<evidence type="ECO:0000256" key="1">
    <source>
        <dbReference type="ARBA" id="ARBA00022741"/>
    </source>
</evidence>
<dbReference type="KEGG" id="lgi:LOTGIDRAFT_232302"/>
<gene>
    <name evidence="4" type="ORF">LOTGIDRAFT_232302</name>
</gene>
<organism evidence="4 5">
    <name type="scientific">Lottia gigantea</name>
    <name type="common">Giant owl limpet</name>
    <dbReference type="NCBI Taxonomy" id="225164"/>
    <lineage>
        <taxon>Eukaryota</taxon>
        <taxon>Metazoa</taxon>
        <taxon>Spiralia</taxon>
        <taxon>Lophotrochozoa</taxon>
        <taxon>Mollusca</taxon>
        <taxon>Gastropoda</taxon>
        <taxon>Patellogastropoda</taxon>
        <taxon>Lottioidea</taxon>
        <taxon>Lottiidae</taxon>
        <taxon>Lottia</taxon>
    </lineage>
</organism>
<dbReference type="STRING" id="225164.V4ALJ8"/>
<sequence>MENQQFPSNCENSTCQLGENDVERTLDEQIDVIYNSIDDLMRKYIMYSKSSESKVVSGGLQQFLIRKMRSKSKRKEEYHFSDAYYSKMGGTNFCNPGLNLNEDNKTTFSHFSSMPIGIKLRILSYLPCYDLANICSVCHEWNYLASDDVLWHNRLNWDVPKWETFSFTTNPQIYQDVNSEWAFKDIYYKCSPECNRSWKKLNSTFYQVSNMIKYFLPRKTPRVALFGPGLESSTHKIVSKLLYEDNNKFSRIAMFPGQFDGIGAGMTLKLKTGSTFHLTVLYSGTKKERENRNKNSTSRIFQNKIEGSGKTEIELQPAVKNLCHILDAFIFVVDASQTEDQVKNGLVELNAMINERWSAPHVPVIILSCTSHSTISRIPAYKIAQLFQLTHIDRKWLVQDCVVDNLEGIHIAMEWMIEHAQNK</sequence>
<name>V4ALJ8_LOTGI</name>
<dbReference type="OMA" id="HYSVIAQ"/>
<dbReference type="PANTHER" id="PTHR16008:SF4">
    <property type="entry name" value="F-BOX ONLY PROTEIN 4"/>
    <property type="match status" value="1"/>
</dbReference>
<dbReference type="SUPFAM" id="SSF81383">
    <property type="entry name" value="F-box domain"/>
    <property type="match status" value="1"/>
</dbReference>
<dbReference type="InterPro" id="IPR039588">
    <property type="entry name" value="FBXO4"/>
</dbReference>
<dbReference type="GO" id="GO:0000209">
    <property type="term" value="P:protein polyubiquitination"/>
    <property type="evidence" value="ECO:0007669"/>
    <property type="project" value="TreeGrafter"/>
</dbReference>
<dbReference type="HOGENOM" id="CLU_053600_0_0_1"/>
<dbReference type="AlphaFoldDB" id="V4ALJ8"/>
<dbReference type="InterPro" id="IPR001810">
    <property type="entry name" value="F-box_dom"/>
</dbReference>
<evidence type="ECO:0000313" key="5">
    <source>
        <dbReference type="Proteomes" id="UP000030746"/>
    </source>
</evidence>
<protein>
    <recommendedName>
        <fullName evidence="3">F-box domain-containing protein</fullName>
    </recommendedName>
</protein>
<proteinExistence type="predicted"/>
<keyword evidence="1" id="KW-0547">Nucleotide-binding</keyword>
<dbReference type="OrthoDB" id="3219396at2759"/>
<reference evidence="4 5" key="1">
    <citation type="journal article" date="2013" name="Nature">
        <title>Insights into bilaterian evolution from three spiralian genomes.</title>
        <authorList>
            <person name="Simakov O."/>
            <person name="Marletaz F."/>
            <person name="Cho S.J."/>
            <person name="Edsinger-Gonzales E."/>
            <person name="Havlak P."/>
            <person name="Hellsten U."/>
            <person name="Kuo D.H."/>
            <person name="Larsson T."/>
            <person name="Lv J."/>
            <person name="Arendt D."/>
            <person name="Savage R."/>
            <person name="Osoegawa K."/>
            <person name="de Jong P."/>
            <person name="Grimwood J."/>
            <person name="Chapman J.A."/>
            <person name="Shapiro H."/>
            <person name="Aerts A."/>
            <person name="Otillar R.P."/>
            <person name="Terry A.Y."/>
            <person name="Boore J.L."/>
            <person name="Grigoriev I.V."/>
            <person name="Lindberg D.R."/>
            <person name="Seaver E.C."/>
            <person name="Weisblat D.A."/>
            <person name="Putnam N.H."/>
            <person name="Rokhsar D.S."/>
        </authorList>
    </citation>
    <scope>NUCLEOTIDE SEQUENCE [LARGE SCALE GENOMIC DNA]</scope>
</reference>
<dbReference type="PROSITE" id="PS50181">
    <property type="entry name" value="FBOX"/>
    <property type="match status" value="1"/>
</dbReference>
<evidence type="ECO:0000313" key="4">
    <source>
        <dbReference type="EMBL" id="ESO94461.1"/>
    </source>
</evidence>
<dbReference type="GO" id="GO:0031146">
    <property type="term" value="P:SCF-dependent proteasomal ubiquitin-dependent protein catabolic process"/>
    <property type="evidence" value="ECO:0007669"/>
    <property type="project" value="InterPro"/>
</dbReference>
<dbReference type="InterPro" id="IPR006689">
    <property type="entry name" value="Small_GTPase_ARF/SAR"/>
</dbReference>
<dbReference type="RefSeq" id="XP_009054745.1">
    <property type="nucleotide sequence ID" value="XM_009056497.1"/>
</dbReference>
<evidence type="ECO:0000259" key="3">
    <source>
        <dbReference type="PROSITE" id="PS50181"/>
    </source>
</evidence>
<dbReference type="SMART" id="SM00256">
    <property type="entry name" value="FBOX"/>
    <property type="match status" value="1"/>
</dbReference>
<dbReference type="Pfam" id="PF00025">
    <property type="entry name" value="Arf"/>
    <property type="match status" value="1"/>
</dbReference>
<dbReference type="InterPro" id="IPR027417">
    <property type="entry name" value="P-loop_NTPase"/>
</dbReference>
<keyword evidence="2" id="KW-0342">GTP-binding</keyword>
<accession>V4ALJ8</accession>
<dbReference type="CTD" id="20248876"/>
<dbReference type="EMBL" id="KB201802">
    <property type="protein sequence ID" value="ESO94461.1"/>
    <property type="molecule type" value="Genomic_DNA"/>
</dbReference>
<dbReference type="InterPro" id="IPR036047">
    <property type="entry name" value="F-box-like_dom_sf"/>
</dbReference>
<dbReference type="Proteomes" id="UP000030746">
    <property type="component" value="Unassembled WGS sequence"/>
</dbReference>
<dbReference type="PANTHER" id="PTHR16008">
    <property type="entry name" value="F-BOX ONLY PROTEIN 4"/>
    <property type="match status" value="1"/>
</dbReference>
<dbReference type="Gene3D" id="3.40.50.300">
    <property type="entry name" value="P-loop containing nucleotide triphosphate hydrolases"/>
    <property type="match status" value="1"/>
</dbReference>
<dbReference type="Pfam" id="PF12937">
    <property type="entry name" value="F-box-like"/>
    <property type="match status" value="1"/>
</dbReference>
<dbReference type="GeneID" id="20248876"/>
<dbReference type="GO" id="GO:0003924">
    <property type="term" value="F:GTPase activity"/>
    <property type="evidence" value="ECO:0007669"/>
    <property type="project" value="InterPro"/>
</dbReference>
<feature type="domain" description="F-box" evidence="3">
    <location>
        <begin position="108"/>
        <end position="154"/>
    </location>
</feature>
<dbReference type="GO" id="GO:0005525">
    <property type="term" value="F:GTP binding"/>
    <property type="evidence" value="ECO:0007669"/>
    <property type="project" value="UniProtKB-KW"/>
</dbReference>
<evidence type="ECO:0000256" key="2">
    <source>
        <dbReference type="ARBA" id="ARBA00023134"/>
    </source>
</evidence>
<dbReference type="Gene3D" id="1.20.1280.50">
    <property type="match status" value="1"/>
</dbReference>
<keyword evidence="5" id="KW-1185">Reference proteome</keyword>
<dbReference type="GO" id="GO:0019005">
    <property type="term" value="C:SCF ubiquitin ligase complex"/>
    <property type="evidence" value="ECO:0007669"/>
    <property type="project" value="TreeGrafter"/>
</dbReference>